<dbReference type="STRING" id="100884.GCA_000269565_03640"/>
<dbReference type="GeneID" id="78231392"/>
<proteinExistence type="predicted"/>
<dbReference type="RefSeq" id="WP_008790183.1">
    <property type="nucleotide sequence ID" value="NZ_AKCB01000004.1"/>
</dbReference>
<name>E7GEF9_9FIRM</name>
<dbReference type="AlphaFoldDB" id="E7GEF9"/>
<protein>
    <submittedName>
        <fullName evidence="1">Uncharacterized protein</fullName>
    </submittedName>
</protein>
<comment type="caution">
    <text evidence="1">The sequence shown here is derived from an EMBL/GenBank/DDBJ whole genome shotgun (WGS) entry which is preliminary data.</text>
</comment>
<evidence type="ECO:0000313" key="1">
    <source>
        <dbReference type="EMBL" id="EFW03410.1"/>
    </source>
</evidence>
<evidence type="ECO:0000313" key="2">
    <source>
        <dbReference type="Proteomes" id="UP000003157"/>
    </source>
</evidence>
<dbReference type="Proteomes" id="UP000003157">
    <property type="component" value="Unassembled WGS sequence"/>
</dbReference>
<sequence length="63" mass="7304">MKYVYLEVSSKNVKSKVHLTFKNIIEMITFLNEPKNNLELVKEIVDSCGNLRGFLTKEIVTKD</sequence>
<reference evidence="1 2" key="1">
    <citation type="submission" date="2010-12" db="EMBL/GenBank/DDBJ databases">
        <title>The Genome Sequence of Coprobacillus sp. strain 29_1.</title>
        <authorList>
            <consortium name="The Broad Institute Genome Sequencing Platform"/>
            <person name="Earl A."/>
            <person name="Ward D."/>
            <person name="Feldgarden M."/>
            <person name="Gevers D."/>
            <person name="Daigneault M."/>
            <person name="Sibley C.D."/>
            <person name="White A."/>
            <person name="Strauss J."/>
            <person name="Allen-Vercoe E."/>
            <person name="Young S.K."/>
            <person name="Zeng Q."/>
            <person name="Gargeya S."/>
            <person name="Fitzgerald M."/>
            <person name="Haas B."/>
            <person name="Abouelleil A."/>
            <person name="Alvarado L."/>
            <person name="Arachchi H.M."/>
            <person name="Berlin A."/>
            <person name="Brown A."/>
            <person name="Chapman S.B."/>
            <person name="Chen Z."/>
            <person name="Dunbar C."/>
            <person name="Freedman E."/>
            <person name="Gearin G."/>
            <person name="Gellesch M."/>
            <person name="Goldberg J."/>
            <person name="Griggs A."/>
            <person name="Gujja S."/>
            <person name="Heilman E."/>
            <person name="Heiman D."/>
            <person name="Howarth C."/>
            <person name="Larson L."/>
            <person name="Lui A."/>
            <person name="MacDonald P.J.P."/>
            <person name="Mehta T."/>
            <person name="Montmayeur A."/>
            <person name="Murphy C."/>
            <person name="Neiman D."/>
            <person name="Pearson M."/>
            <person name="Priest M."/>
            <person name="Roberts A."/>
            <person name="Saif S."/>
            <person name="Shea T."/>
            <person name="Shenoy N."/>
            <person name="Sisk P."/>
            <person name="Stolte C."/>
            <person name="Sykes S."/>
            <person name="White J."/>
            <person name="Yandava C."/>
            <person name="Nusbaum C."/>
            <person name="Birren B."/>
        </authorList>
    </citation>
    <scope>NUCLEOTIDE SEQUENCE [LARGE SCALE GENOMIC DNA]</scope>
    <source>
        <strain evidence="1 2">29_1</strain>
    </source>
</reference>
<keyword evidence="2" id="KW-1185">Reference proteome</keyword>
<dbReference type="HOGENOM" id="CLU_2878170_0_0_9"/>
<gene>
    <name evidence="1" type="ORF">HMPREF9488_03101</name>
</gene>
<dbReference type="EMBL" id="ADKX01000046">
    <property type="protein sequence ID" value="EFW03410.1"/>
    <property type="molecule type" value="Genomic_DNA"/>
</dbReference>
<accession>E7GEF9</accession>
<organism evidence="1 2">
    <name type="scientific">Coprobacillus cateniformis</name>
    <dbReference type="NCBI Taxonomy" id="100884"/>
    <lineage>
        <taxon>Bacteria</taxon>
        <taxon>Bacillati</taxon>
        <taxon>Bacillota</taxon>
        <taxon>Erysipelotrichia</taxon>
        <taxon>Erysipelotrichales</taxon>
        <taxon>Coprobacillaceae</taxon>
        <taxon>Coprobacillus</taxon>
    </lineage>
</organism>